<feature type="region of interest" description="Disordered" evidence="1">
    <location>
        <begin position="1"/>
        <end position="24"/>
    </location>
</feature>
<dbReference type="GO" id="GO:0003676">
    <property type="term" value="F:nucleic acid binding"/>
    <property type="evidence" value="ECO:0007669"/>
    <property type="project" value="InterPro"/>
</dbReference>
<dbReference type="AlphaFoldDB" id="A0A812N1E2"/>
<evidence type="ECO:0000256" key="1">
    <source>
        <dbReference type="SAM" id="MobiDB-lite"/>
    </source>
</evidence>
<accession>A0A812N1E2</accession>
<dbReference type="EMBL" id="CAJNIZ010009813">
    <property type="protein sequence ID" value="CAE7288848.1"/>
    <property type="molecule type" value="Genomic_DNA"/>
</dbReference>
<evidence type="ECO:0000313" key="2">
    <source>
        <dbReference type="EMBL" id="CAE7288848.1"/>
    </source>
</evidence>
<dbReference type="CDD" id="cd00590">
    <property type="entry name" value="RRM_SF"/>
    <property type="match status" value="1"/>
</dbReference>
<organism evidence="2 3">
    <name type="scientific">Symbiodinium pilosum</name>
    <name type="common">Dinoflagellate</name>
    <dbReference type="NCBI Taxonomy" id="2952"/>
    <lineage>
        <taxon>Eukaryota</taxon>
        <taxon>Sar</taxon>
        <taxon>Alveolata</taxon>
        <taxon>Dinophyceae</taxon>
        <taxon>Suessiales</taxon>
        <taxon>Symbiodiniaceae</taxon>
        <taxon>Symbiodinium</taxon>
    </lineage>
</organism>
<feature type="compositionally biased region" description="Low complexity" evidence="1">
    <location>
        <begin position="13"/>
        <end position="24"/>
    </location>
</feature>
<comment type="caution">
    <text evidence="2">The sequence shown here is derived from an EMBL/GenBank/DDBJ whole genome shotgun (WGS) entry which is preliminary data.</text>
</comment>
<evidence type="ECO:0000313" key="3">
    <source>
        <dbReference type="Proteomes" id="UP000649617"/>
    </source>
</evidence>
<proteinExistence type="predicted"/>
<dbReference type="SUPFAM" id="SSF54928">
    <property type="entry name" value="RNA-binding domain, RBD"/>
    <property type="match status" value="1"/>
</dbReference>
<dbReference type="InterPro" id="IPR035979">
    <property type="entry name" value="RBD_domain_sf"/>
</dbReference>
<name>A0A812N1E2_SYMPI</name>
<gene>
    <name evidence="2" type="primary">ML2</name>
    <name evidence="2" type="ORF">SPIL2461_LOCUS6497</name>
</gene>
<reference evidence="2" key="1">
    <citation type="submission" date="2021-02" db="EMBL/GenBank/DDBJ databases">
        <authorList>
            <person name="Dougan E. K."/>
            <person name="Rhodes N."/>
            <person name="Thang M."/>
            <person name="Chan C."/>
        </authorList>
    </citation>
    <scope>NUCLEOTIDE SEQUENCE</scope>
</reference>
<sequence length="390" mass="42616">MQVLAQSQLPHGPQDFQPQAQQAQPKQDDLGILIIDKCASFIWEVAQQQLMQVQRLEQMAHQLQASSLSSLSFRPEQSTPAERTSDFDRTLPALPAPPGVIPGATPGATSAFETASGPANAAKVVDVLTLATVRAYFPMVVAQTLSADAAARAFQRFGEVVGLDMQSCRSKGEVIVTFSEPKAAQRLLMALSPERVLDFTNEFAPPAVERPDTLESVLSSTNELSSTPTASVEEAGLLRTTLAAGRNPGEVPDYATLLAPTPGRLPTPFRTSIILGGVPKTCSSERFLHTMKGCQLITKLRFFYLPVDKPRGRAVGYIFMDFQQATDILEFWARLQELSEGIGGPKALQSLYVSYSRIQGRDQLLEHFGGSDIMFEPDANKRPQFFFPQD</sequence>
<keyword evidence="3" id="KW-1185">Reference proteome</keyword>
<feature type="region of interest" description="Disordered" evidence="1">
    <location>
        <begin position="67"/>
        <end position="108"/>
    </location>
</feature>
<dbReference type="Proteomes" id="UP000649617">
    <property type="component" value="Unassembled WGS sequence"/>
</dbReference>
<dbReference type="OrthoDB" id="417481at2759"/>
<protein>
    <submittedName>
        <fullName evidence="2">ML2 protein</fullName>
    </submittedName>
</protein>